<dbReference type="AlphaFoldDB" id="A0A9X3F753"/>
<dbReference type="InterPro" id="IPR027954">
    <property type="entry name" value="Transcobalamin-like_C"/>
</dbReference>
<sequence>MQKLNSKSVLLFVFLLAFVAFNAEAKEPQKVTVEIKYDENNSSLLKIETDWREGLSALEALQFVAKVNTHPVGSYVFVSAINNVEGVPNKSVWYYTVNGEPAKKIAINQPLKKGDVVTWIYKQDVCSAKK</sequence>
<dbReference type="Proteomes" id="UP001145087">
    <property type="component" value="Unassembled WGS sequence"/>
</dbReference>
<dbReference type="Pfam" id="PF14478">
    <property type="entry name" value="DUF4430"/>
    <property type="match status" value="1"/>
</dbReference>
<feature type="domain" description="Transcobalamin-like C-terminal" evidence="2">
    <location>
        <begin position="54"/>
        <end position="122"/>
    </location>
</feature>
<gene>
    <name evidence="3" type="ORF">OU798_07165</name>
</gene>
<evidence type="ECO:0000259" key="2">
    <source>
        <dbReference type="Pfam" id="PF14478"/>
    </source>
</evidence>
<feature type="chain" id="PRO_5040941440" evidence="1">
    <location>
        <begin position="26"/>
        <end position="130"/>
    </location>
</feature>
<protein>
    <submittedName>
        <fullName evidence="3">DUF4430 domain-containing protein</fullName>
    </submittedName>
</protein>
<keyword evidence="1" id="KW-0732">Signal</keyword>
<keyword evidence="4" id="KW-1185">Reference proteome</keyword>
<proteinExistence type="predicted"/>
<reference evidence="3" key="1">
    <citation type="submission" date="2022-11" db="EMBL/GenBank/DDBJ databases">
        <title>Marilongibacter aestuarii gen. nov., sp. nov., isolated from tidal flat sediment.</title>
        <authorList>
            <person name="Jiayan W."/>
        </authorList>
    </citation>
    <scope>NUCLEOTIDE SEQUENCE</scope>
    <source>
        <strain evidence="3">Z1-6</strain>
    </source>
</reference>
<dbReference type="Gene3D" id="2.170.130.30">
    <property type="match status" value="1"/>
</dbReference>
<evidence type="ECO:0000313" key="4">
    <source>
        <dbReference type="Proteomes" id="UP001145087"/>
    </source>
</evidence>
<feature type="signal peptide" evidence="1">
    <location>
        <begin position="1"/>
        <end position="25"/>
    </location>
</feature>
<comment type="caution">
    <text evidence="3">The sequence shown here is derived from an EMBL/GenBank/DDBJ whole genome shotgun (WGS) entry which is preliminary data.</text>
</comment>
<evidence type="ECO:0000313" key="3">
    <source>
        <dbReference type="EMBL" id="MCY1720116.1"/>
    </source>
</evidence>
<evidence type="ECO:0000256" key="1">
    <source>
        <dbReference type="SAM" id="SignalP"/>
    </source>
</evidence>
<dbReference type="EMBL" id="JAPOHD010000013">
    <property type="protein sequence ID" value="MCY1720116.1"/>
    <property type="molecule type" value="Genomic_DNA"/>
</dbReference>
<name>A0A9X3F753_9BACT</name>
<accession>A0A9X3F753</accession>
<dbReference type="RefSeq" id="WP_343332450.1">
    <property type="nucleotide sequence ID" value="NZ_JAPOHD010000013.1"/>
</dbReference>
<organism evidence="3 4">
    <name type="scientific">Draconibacterium aestuarii</name>
    <dbReference type="NCBI Taxonomy" id="2998507"/>
    <lineage>
        <taxon>Bacteria</taxon>
        <taxon>Pseudomonadati</taxon>
        <taxon>Bacteroidota</taxon>
        <taxon>Bacteroidia</taxon>
        <taxon>Marinilabiliales</taxon>
        <taxon>Prolixibacteraceae</taxon>
        <taxon>Draconibacterium</taxon>
    </lineage>
</organism>